<dbReference type="InterPro" id="IPR029062">
    <property type="entry name" value="Class_I_gatase-like"/>
</dbReference>
<proteinExistence type="inferred from homology"/>
<comment type="subcellular location">
    <subcellularLocation>
        <location evidence="1 8">Cytoplasm</location>
    </subcellularLocation>
</comment>
<dbReference type="PIRSF" id="PIRSF000450">
    <property type="entry name" value="H_ser_succinyltr"/>
    <property type="match status" value="1"/>
</dbReference>
<dbReference type="KEGG" id="csq:CSCA_4996"/>
<accession>A0A0E3GSI3</accession>
<dbReference type="Proteomes" id="UP000033115">
    <property type="component" value="Chromosome"/>
</dbReference>
<dbReference type="RefSeq" id="WP_029163303.1">
    <property type="nucleotide sequence ID" value="NZ_CP009933.1"/>
</dbReference>
<dbReference type="GO" id="GO:0004414">
    <property type="term" value="F:homoserine O-acetyltransferase activity"/>
    <property type="evidence" value="ECO:0007669"/>
    <property type="project" value="UniProtKB-EC"/>
</dbReference>
<gene>
    <name evidence="8" type="primary">metAA</name>
    <name evidence="10" type="ORF">CSCA_4996</name>
</gene>
<comment type="catalytic activity">
    <reaction evidence="7 8">
        <text>L-homoserine + acetyl-CoA = O-acetyl-L-homoserine + CoA</text>
        <dbReference type="Rhea" id="RHEA:13701"/>
        <dbReference type="ChEBI" id="CHEBI:57287"/>
        <dbReference type="ChEBI" id="CHEBI:57288"/>
        <dbReference type="ChEBI" id="CHEBI:57476"/>
        <dbReference type="ChEBI" id="CHEBI:57716"/>
        <dbReference type="EC" id="2.3.1.31"/>
    </reaction>
</comment>
<organism evidence="10 11">
    <name type="scientific">Clostridium scatologenes</name>
    <dbReference type="NCBI Taxonomy" id="1548"/>
    <lineage>
        <taxon>Bacteria</taxon>
        <taxon>Bacillati</taxon>
        <taxon>Bacillota</taxon>
        <taxon>Clostridia</taxon>
        <taxon>Eubacteriales</taxon>
        <taxon>Clostridiaceae</taxon>
        <taxon>Clostridium</taxon>
    </lineage>
</organism>
<dbReference type="CDD" id="cd03131">
    <property type="entry name" value="GATase1_HTS"/>
    <property type="match status" value="1"/>
</dbReference>
<dbReference type="AlphaFoldDB" id="A0A0E3GSI3"/>
<evidence type="ECO:0000256" key="8">
    <source>
        <dbReference type="HAMAP-Rule" id="MF_00295"/>
    </source>
</evidence>
<dbReference type="InterPro" id="IPR005697">
    <property type="entry name" value="HST_MetA"/>
</dbReference>
<feature type="active site" description="Acyl-thioester intermediate" evidence="8 9">
    <location>
        <position position="142"/>
    </location>
</feature>
<dbReference type="HAMAP" id="MF_00295">
    <property type="entry name" value="MetA_acyltransf"/>
    <property type="match status" value="1"/>
</dbReference>
<dbReference type="SUPFAM" id="SSF52317">
    <property type="entry name" value="Class I glutamine amidotransferase-like"/>
    <property type="match status" value="1"/>
</dbReference>
<evidence type="ECO:0000256" key="7">
    <source>
        <dbReference type="ARBA" id="ARBA00049043"/>
    </source>
</evidence>
<keyword evidence="5 8" id="KW-0486">Methionine biosynthesis</keyword>
<keyword evidence="11" id="KW-1185">Reference proteome</keyword>
<keyword evidence="2 8" id="KW-0963">Cytoplasm</keyword>
<dbReference type="HOGENOM" id="CLU_057851_0_1_9"/>
<evidence type="ECO:0000256" key="9">
    <source>
        <dbReference type="PIRSR" id="PIRSR000450-1"/>
    </source>
</evidence>
<dbReference type="PANTHER" id="PTHR20919:SF0">
    <property type="entry name" value="HOMOSERINE O-SUCCINYLTRANSFERASE"/>
    <property type="match status" value="1"/>
</dbReference>
<evidence type="ECO:0000313" key="10">
    <source>
        <dbReference type="EMBL" id="AKA72121.1"/>
    </source>
</evidence>
<feature type="active site" evidence="8">
    <location>
        <position position="237"/>
    </location>
</feature>
<feature type="binding site" evidence="8">
    <location>
        <position position="192"/>
    </location>
    <ligand>
        <name>substrate</name>
    </ligand>
</feature>
<dbReference type="FunFam" id="3.40.50.880:FF:000004">
    <property type="entry name" value="Homoserine O-succinyltransferase"/>
    <property type="match status" value="1"/>
</dbReference>
<feature type="site" description="Important for substrate specificity" evidence="8">
    <location>
        <position position="192"/>
    </location>
</feature>
<dbReference type="EMBL" id="CP009933">
    <property type="protein sequence ID" value="AKA72121.1"/>
    <property type="molecule type" value="Genomic_DNA"/>
</dbReference>
<feature type="binding site" evidence="8">
    <location>
        <position position="163"/>
    </location>
    <ligand>
        <name>substrate</name>
    </ligand>
</feature>
<dbReference type="GO" id="GO:0005737">
    <property type="term" value="C:cytoplasm"/>
    <property type="evidence" value="ECO:0007669"/>
    <property type="project" value="UniProtKB-SubCell"/>
</dbReference>
<feature type="site" description="Important for acyl-CoA specificity" evidence="8">
    <location>
        <position position="111"/>
    </location>
</feature>
<dbReference type="NCBIfam" id="TIGR01001">
    <property type="entry name" value="metA"/>
    <property type="match status" value="1"/>
</dbReference>
<evidence type="ECO:0000256" key="6">
    <source>
        <dbReference type="ARBA" id="ARBA00023315"/>
    </source>
</evidence>
<comment type="pathway">
    <text evidence="8">Amino-acid biosynthesis; L-methionine biosynthesis via de novo pathway; O-acetyl-L-homoserine from L-homoserine: step 1/1.</text>
</comment>
<dbReference type="GO" id="GO:0008899">
    <property type="term" value="F:homoserine O-succinyltransferase activity"/>
    <property type="evidence" value="ECO:0007669"/>
    <property type="project" value="UniProtKB-UniRule"/>
</dbReference>
<evidence type="ECO:0000256" key="4">
    <source>
        <dbReference type="ARBA" id="ARBA00022679"/>
    </source>
</evidence>
<evidence type="ECO:0000313" key="11">
    <source>
        <dbReference type="Proteomes" id="UP000033115"/>
    </source>
</evidence>
<evidence type="ECO:0000256" key="1">
    <source>
        <dbReference type="ARBA" id="ARBA00004496"/>
    </source>
</evidence>
<dbReference type="EC" id="2.3.1.31" evidence="8"/>
<dbReference type="PANTHER" id="PTHR20919">
    <property type="entry name" value="HOMOSERINE O-SUCCINYLTRANSFERASE"/>
    <property type="match status" value="1"/>
</dbReference>
<sequence>MPIKLNDDLPAFEILDNENIFVMPEHRAFHQDIRPLKIAILNLMPTKITTEVQLLRLIGNTSLQIEIELLHPKTHVSKNISEEYLTTFYKTFDEVKHQKFDGLIITGAPIEEMEFEEVNYWEELKEIMDWSVHNVYSTLHICWGAQAGLYHHYKVPKHKLEKKMFGVFSHKIIGKKVELLRGFDDEFFVPHSRHTEVRREDIEKVPDLNILAESKESGVYMVTAKKGRQIFVTGHSEYDPLTLKSEYDRDINKGLDIEVPRNYFPQDDPTKDPIVKWRGHANLLYSNWLNYYVYQETPYNLNELE</sequence>
<evidence type="ECO:0000256" key="5">
    <source>
        <dbReference type="ARBA" id="ARBA00023167"/>
    </source>
</evidence>
<name>A0A0E3GSI3_CLOSL</name>
<dbReference type="Gene3D" id="3.40.50.880">
    <property type="match status" value="1"/>
</dbReference>
<keyword evidence="4 8" id="KW-0808">Transferase</keyword>
<feature type="active site" description="Proton acceptor" evidence="8">
    <location>
        <position position="235"/>
    </location>
</feature>
<evidence type="ECO:0000256" key="3">
    <source>
        <dbReference type="ARBA" id="ARBA00022605"/>
    </source>
</evidence>
<reference evidence="10 11" key="1">
    <citation type="journal article" date="2015" name="J. Biotechnol.">
        <title>Complete genome sequence of a malodorant-producing acetogen, Clostridium scatologenes ATCC 25775(T).</title>
        <authorList>
            <person name="Zhu Z."/>
            <person name="Guo T."/>
            <person name="Zheng H."/>
            <person name="Song T."/>
            <person name="Ouyang P."/>
            <person name="Xie J."/>
        </authorList>
    </citation>
    <scope>NUCLEOTIDE SEQUENCE [LARGE SCALE GENOMIC DNA]</scope>
    <source>
        <strain evidence="10 11">ATCC 25775</strain>
    </source>
</reference>
<dbReference type="STRING" id="1548.CSCA_4996"/>
<comment type="similarity">
    <text evidence="8">Belongs to the MetA family.</text>
</comment>
<protein>
    <recommendedName>
        <fullName evidence="8">Homoserine O-acetyltransferase</fullName>
        <shortName evidence="8">HAT</shortName>
        <ecNumber evidence="8">2.3.1.31</ecNumber>
    </recommendedName>
    <alternativeName>
        <fullName evidence="8">Homoserine transacetylase</fullName>
        <shortName evidence="8">HTA</shortName>
    </alternativeName>
</protein>
<comment type="function">
    <text evidence="8">Transfers an acetyl group from acetyl-CoA to L-homoserine, forming acetyl-L-homoserine.</text>
</comment>
<dbReference type="UniPathway" id="UPA00051">
    <property type="reaction ID" value="UER00074"/>
</dbReference>
<dbReference type="Pfam" id="PF04204">
    <property type="entry name" value="HTS"/>
    <property type="match status" value="1"/>
</dbReference>
<dbReference type="InterPro" id="IPR033752">
    <property type="entry name" value="MetA_family"/>
</dbReference>
<dbReference type="GO" id="GO:0019281">
    <property type="term" value="P:L-methionine biosynthetic process from homoserine via O-succinyl-L-homoserine and cystathionine"/>
    <property type="evidence" value="ECO:0007669"/>
    <property type="project" value="InterPro"/>
</dbReference>
<keyword evidence="6 8" id="KW-0012">Acyltransferase</keyword>
<evidence type="ECO:0000256" key="2">
    <source>
        <dbReference type="ARBA" id="ARBA00022490"/>
    </source>
</evidence>
<feature type="binding site" evidence="8">
    <location>
        <position position="249"/>
    </location>
    <ligand>
        <name>substrate</name>
    </ligand>
</feature>
<keyword evidence="3 8" id="KW-0028">Amino-acid biosynthesis</keyword>
<comment type="caution">
    <text evidence="8">Lacks conserved residue(s) required for the propagation of feature annotation.</text>
</comment>